<proteinExistence type="predicted"/>
<name>A0ACC2RXD6_9FUNG</name>
<protein>
    <submittedName>
        <fullName evidence="1">Uncharacterized protein</fullName>
    </submittedName>
</protein>
<evidence type="ECO:0000313" key="1">
    <source>
        <dbReference type="EMBL" id="KAJ9054722.1"/>
    </source>
</evidence>
<dbReference type="EMBL" id="QTSX02006428">
    <property type="protein sequence ID" value="KAJ9054722.1"/>
    <property type="molecule type" value="Genomic_DNA"/>
</dbReference>
<sequence>MMPTQKAENWQDLGLCFGAEPTNNFMFYSPEAMYPTSLQPMYPLNAFYHPLDFGVDQSQLLFTELLPAAYDDSAYSSQPVSRTPSQAEIQPLPSVESSPSAKSAVRLGYPETTRFSPGVHIPRTKPTILSKDPSKSKKCGICQQPFERDNSLRRHEMLHSGVKPFKCKPCNKEFTRQDIYRRHQQSSRCKKATERCQRFIFAYNK</sequence>
<dbReference type="Proteomes" id="UP001165960">
    <property type="component" value="Unassembled WGS sequence"/>
</dbReference>
<accession>A0ACC2RXD6</accession>
<keyword evidence="2" id="KW-1185">Reference proteome</keyword>
<evidence type="ECO:0000313" key="2">
    <source>
        <dbReference type="Proteomes" id="UP001165960"/>
    </source>
</evidence>
<reference evidence="1" key="1">
    <citation type="submission" date="2022-04" db="EMBL/GenBank/DDBJ databases">
        <title>Genome of the entomopathogenic fungus Entomophthora muscae.</title>
        <authorList>
            <person name="Elya C."/>
            <person name="Lovett B.R."/>
            <person name="Lee E."/>
            <person name="Macias A.M."/>
            <person name="Hajek A.E."/>
            <person name="De Bivort B.L."/>
            <person name="Kasson M.T."/>
            <person name="De Fine Licht H.H."/>
            <person name="Stajich J.E."/>
        </authorList>
    </citation>
    <scope>NUCLEOTIDE SEQUENCE</scope>
    <source>
        <strain evidence="1">Berkeley</strain>
    </source>
</reference>
<organism evidence="1 2">
    <name type="scientific">Entomophthora muscae</name>
    <dbReference type="NCBI Taxonomy" id="34485"/>
    <lineage>
        <taxon>Eukaryota</taxon>
        <taxon>Fungi</taxon>
        <taxon>Fungi incertae sedis</taxon>
        <taxon>Zoopagomycota</taxon>
        <taxon>Entomophthoromycotina</taxon>
        <taxon>Entomophthoromycetes</taxon>
        <taxon>Entomophthorales</taxon>
        <taxon>Entomophthoraceae</taxon>
        <taxon>Entomophthora</taxon>
    </lineage>
</organism>
<gene>
    <name evidence="1" type="ORF">DSO57_1011263</name>
</gene>
<comment type="caution">
    <text evidence="1">The sequence shown here is derived from an EMBL/GenBank/DDBJ whole genome shotgun (WGS) entry which is preliminary data.</text>
</comment>